<evidence type="ECO:0000256" key="1">
    <source>
        <dbReference type="SAM" id="MobiDB-lite"/>
    </source>
</evidence>
<comment type="caution">
    <text evidence="2">The sequence shown here is derived from an EMBL/GenBank/DDBJ whole genome shotgun (WGS) entry which is preliminary data.</text>
</comment>
<dbReference type="Proteomes" id="UP001217089">
    <property type="component" value="Unassembled WGS sequence"/>
</dbReference>
<feature type="compositionally biased region" description="Basic and acidic residues" evidence="1">
    <location>
        <begin position="117"/>
        <end position="126"/>
    </location>
</feature>
<accession>A0ABQ9F9L8</accession>
<feature type="region of interest" description="Disordered" evidence="1">
    <location>
        <begin position="98"/>
        <end position="176"/>
    </location>
</feature>
<organism evidence="2 3">
    <name type="scientific">Tegillarca granosa</name>
    <name type="common">Malaysian cockle</name>
    <name type="synonym">Anadara granosa</name>
    <dbReference type="NCBI Taxonomy" id="220873"/>
    <lineage>
        <taxon>Eukaryota</taxon>
        <taxon>Metazoa</taxon>
        <taxon>Spiralia</taxon>
        <taxon>Lophotrochozoa</taxon>
        <taxon>Mollusca</taxon>
        <taxon>Bivalvia</taxon>
        <taxon>Autobranchia</taxon>
        <taxon>Pteriomorphia</taxon>
        <taxon>Arcoida</taxon>
        <taxon>Arcoidea</taxon>
        <taxon>Arcidae</taxon>
        <taxon>Tegillarca</taxon>
    </lineage>
</organism>
<dbReference type="InterPro" id="IPR029026">
    <property type="entry name" value="tRNA_m1G_MTases_N"/>
</dbReference>
<gene>
    <name evidence="2" type="ORF">KUTeg_009658</name>
</gene>
<evidence type="ECO:0000313" key="2">
    <source>
        <dbReference type="EMBL" id="KAJ8312285.1"/>
    </source>
</evidence>
<dbReference type="Gene3D" id="3.40.1280.10">
    <property type="match status" value="1"/>
</dbReference>
<name>A0ABQ9F9L8_TEGGR</name>
<proteinExistence type="predicted"/>
<evidence type="ECO:0000313" key="3">
    <source>
        <dbReference type="Proteomes" id="UP001217089"/>
    </source>
</evidence>
<reference evidence="2 3" key="1">
    <citation type="submission" date="2022-12" db="EMBL/GenBank/DDBJ databases">
        <title>Chromosome-level genome of Tegillarca granosa.</title>
        <authorList>
            <person name="Kim J."/>
        </authorList>
    </citation>
    <scope>NUCLEOTIDE SEQUENCE [LARGE SCALE GENOMIC DNA]</scope>
    <source>
        <strain evidence="2">Teg-2019</strain>
        <tissue evidence="2">Adductor muscle</tissue>
    </source>
</reference>
<dbReference type="EMBL" id="JARBDR010000440">
    <property type="protein sequence ID" value="KAJ8312285.1"/>
    <property type="molecule type" value="Genomic_DNA"/>
</dbReference>
<protein>
    <submittedName>
        <fullName evidence="2">Uncharacterized protein</fullName>
    </submittedName>
</protein>
<keyword evidence="3" id="KW-1185">Reference proteome</keyword>
<feature type="compositionally biased region" description="Acidic residues" evidence="1">
    <location>
        <begin position="127"/>
        <end position="148"/>
    </location>
</feature>
<feature type="compositionally biased region" description="Basic and acidic residues" evidence="1">
    <location>
        <begin position="149"/>
        <end position="167"/>
    </location>
</feature>
<sequence length="176" mass="19732">MKRKAVMKARSKAIFRRPKEGVALCGPENPLPVTLIMDQIRDPGCVDVWESKVLRAGAGSHFRVPIISNLPWESIPGYISDSTDVLVADLHRPTQKRVENVGKSSVDNESLEELFDAQDRKEKGESDSDGEMENESDGETENESDSESDTEKEKSIDDSYKDNDFLQKYENAPLPM</sequence>